<comment type="caution">
    <text evidence="1">The sequence shown here is derived from an EMBL/GenBank/DDBJ whole genome shotgun (WGS) entry which is preliminary data.</text>
</comment>
<organism evidence="1 2">
    <name type="scientific">Diphasiastrum complanatum</name>
    <name type="common">Issler's clubmoss</name>
    <name type="synonym">Lycopodium complanatum</name>
    <dbReference type="NCBI Taxonomy" id="34168"/>
    <lineage>
        <taxon>Eukaryota</taxon>
        <taxon>Viridiplantae</taxon>
        <taxon>Streptophyta</taxon>
        <taxon>Embryophyta</taxon>
        <taxon>Tracheophyta</taxon>
        <taxon>Lycopodiopsida</taxon>
        <taxon>Lycopodiales</taxon>
        <taxon>Lycopodiaceae</taxon>
        <taxon>Lycopodioideae</taxon>
        <taxon>Diphasiastrum</taxon>
    </lineage>
</organism>
<gene>
    <name evidence="1" type="ORF">O6H91_22G066200</name>
</gene>
<evidence type="ECO:0000313" key="1">
    <source>
        <dbReference type="EMBL" id="KAJ7516653.1"/>
    </source>
</evidence>
<dbReference type="EMBL" id="CM055113">
    <property type="protein sequence ID" value="KAJ7516653.1"/>
    <property type="molecule type" value="Genomic_DNA"/>
</dbReference>
<protein>
    <submittedName>
        <fullName evidence="1">Uncharacterized protein</fullName>
    </submittedName>
</protein>
<accession>A0ACC2AGH4</accession>
<sequence>MDLSSLPLNWRMDDIMEMDDESEELKALEASLASLLRKLGAVITDAKHVEVVISALYQLASLLHPTPYQLPSSYSTTTGLTSLEELAVECRTKALSASNNMNTSEILSHVFYGGSLFAAFSKLLLLLPGELEWIQFKQHRWSRLFTKYRPLKWVLMPIDVAPDWLSCFPVSAQKCLLDNFFTLAPPREALLVLVPTLTRNYSTIESANNDYNFSCSQAERLLMQCLIQQPGIKQMAVSYMSPAVESEYSMSTITSRSNSKQTTQYNMSHVAQLISSIPDRVRADAPSALQSPAFFHSVTAQLLLAAREHWEHIPSTLSVNIEQTRDGNFVFIEEVFAKICRRGHADIISSEVVLTLLQDMPQKVKEDDLTCPNVSAQNLCRLGSNFWSSLIASMKDDPHTLQRWTEALLLDMAQRNLLDSEASYILSTLYGDSVSKSKNIREMFTEQFLFWKVLPIRCLKWVLNLSVICSPKPLEHGTELKPSFFNIQKDVVRHIAEVWTKKSFIRSATMEQQTYLTAALVMCLGAVTKEEVNNTDSLLQYLLEGISARLESPLPQVRRMAKQVALAFSVIIDPSNPLLLDDEDDIDNLKDLEDHKTEGVKKTKLKASVASFGSVGDEVSRSGEIRNKFPSQNGEQQHEPVACDDVDETGLKQARIRRKERKERLALEEDDPDAIVNLAAITYNSGSDEDSEDSMETYNESESSLQPYDMSDDDADLERAKFPSQLSQCAADLRKGDNPDAVEKALDVIEKLVKARPDELENSAVDLAHALVHVRCSSIAVEGQEGSAEQKRQQALLTLLVCSPLATAMVLTKELFSPHVDVSQRMLILDVLADAAQELSTTGGPMDSEDHISRDQVTELSWAPNAMPWYGPGGSHRRGAGPWKEVSSLDTGNTFLSWSHRYERELPPLPGQKRLGKSRKWGHRSMELRQEKRDITQIGKSSRRNKFAPFAASFMLPVMHEYDKRTHGVDLLGRDFIVLGRLIHMLGVCMESIALQPEAPVLGAAVLDMLRSQAIANHLESYVRRSALYAATRVIISLHPSAVVNALKGGDAVLVSGLEWIREWALHIADHDTDTECSMMAMACVQLHAEMALQAKRTLDSIQSHVHQNRGILLNDELSIVLPFNVVL</sequence>
<proteinExistence type="predicted"/>
<dbReference type="Proteomes" id="UP001162992">
    <property type="component" value="Chromosome 22"/>
</dbReference>
<name>A0ACC2AGH4_DIPCM</name>
<evidence type="ECO:0000313" key="2">
    <source>
        <dbReference type="Proteomes" id="UP001162992"/>
    </source>
</evidence>
<keyword evidence="2" id="KW-1185">Reference proteome</keyword>
<reference evidence="2" key="1">
    <citation type="journal article" date="2024" name="Proc. Natl. Acad. Sci. U.S.A.">
        <title>Extraordinary preservation of gene collinearity over three hundred million years revealed in homosporous lycophytes.</title>
        <authorList>
            <person name="Li C."/>
            <person name="Wickell D."/>
            <person name="Kuo L.Y."/>
            <person name="Chen X."/>
            <person name="Nie B."/>
            <person name="Liao X."/>
            <person name="Peng D."/>
            <person name="Ji J."/>
            <person name="Jenkins J."/>
            <person name="Williams M."/>
            <person name="Shu S."/>
            <person name="Plott C."/>
            <person name="Barry K."/>
            <person name="Rajasekar S."/>
            <person name="Grimwood J."/>
            <person name="Han X."/>
            <person name="Sun S."/>
            <person name="Hou Z."/>
            <person name="He W."/>
            <person name="Dai G."/>
            <person name="Sun C."/>
            <person name="Schmutz J."/>
            <person name="Leebens-Mack J.H."/>
            <person name="Li F.W."/>
            <person name="Wang L."/>
        </authorList>
    </citation>
    <scope>NUCLEOTIDE SEQUENCE [LARGE SCALE GENOMIC DNA]</scope>
    <source>
        <strain evidence="2">cv. PW_Plant_1</strain>
    </source>
</reference>